<feature type="transmembrane region" description="Helical" evidence="2">
    <location>
        <begin position="64"/>
        <end position="86"/>
    </location>
</feature>
<feature type="region of interest" description="Disordered" evidence="1">
    <location>
        <begin position="327"/>
        <end position="354"/>
    </location>
</feature>
<feature type="compositionally biased region" description="Basic and acidic residues" evidence="1">
    <location>
        <begin position="263"/>
        <end position="272"/>
    </location>
</feature>
<feature type="compositionally biased region" description="Low complexity" evidence="1">
    <location>
        <begin position="440"/>
        <end position="449"/>
    </location>
</feature>
<evidence type="ECO:0000256" key="2">
    <source>
        <dbReference type="SAM" id="Phobius"/>
    </source>
</evidence>
<evidence type="ECO:0000313" key="3">
    <source>
        <dbReference type="EMBL" id="KAK8130200.1"/>
    </source>
</evidence>
<dbReference type="EMBL" id="JAQQWP010000002">
    <property type="protein sequence ID" value="KAK8130200.1"/>
    <property type="molecule type" value="Genomic_DNA"/>
</dbReference>
<keyword evidence="2" id="KW-1133">Transmembrane helix</keyword>
<reference evidence="3 4" key="1">
    <citation type="submission" date="2023-01" db="EMBL/GenBank/DDBJ databases">
        <title>Analysis of 21 Apiospora genomes using comparative genomics revels a genus with tremendous synthesis potential of carbohydrate active enzymes and secondary metabolites.</title>
        <authorList>
            <person name="Sorensen T."/>
        </authorList>
    </citation>
    <scope>NUCLEOTIDE SEQUENCE [LARGE SCALE GENOMIC DNA]</scope>
    <source>
        <strain evidence="3 4">CBS 117206</strain>
    </source>
</reference>
<organism evidence="3 4">
    <name type="scientific">Apiospora kogelbergensis</name>
    <dbReference type="NCBI Taxonomy" id="1337665"/>
    <lineage>
        <taxon>Eukaryota</taxon>
        <taxon>Fungi</taxon>
        <taxon>Dikarya</taxon>
        <taxon>Ascomycota</taxon>
        <taxon>Pezizomycotina</taxon>
        <taxon>Sordariomycetes</taxon>
        <taxon>Xylariomycetidae</taxon>
        <taxon>Amphisphaeriales</taxon>
        <taxon>Apiosporaceae</taxon>
        <taxon>Apiospora</taxon>
    </lineage>
</organism>
<feature type="region of interest" description="Disordered" evidence="1">
    <location>
        <begin position="249"/>
        <end position="272"/>
    </location>
</feature>
<evidence type="ECO:0000313" key="4">
    <source>
        <dbReference type="Proteomes" id="UP001392437"/>
    </source>
</evidence>
<name>A0AAW0R8R5_9PEZI</name>
<evidence type="ECO:0000256" key="1">
    <source>
        <dbReference type="SAM" id="MobiDB-lite"/>
    </source>
</evidence>
<proteinExistence type="predicted"/>
<keyword evidence="4" id="KW-1185">Reference proteome</keyword>
<comment type="caution">
    <text evidence="3">The sequence shown here is derived from an EMBL/GenBank/DDBJ whole genome shotgun (WGS) entry which is preliminary data.</text>
</comment>
<dbReference type="PANTHER" id="PTHR38848">
    <property type="entry name" value="G-PROTEIN COUPLED RECEPTORS FAMILY 3 PROFILE DOMAIN-CONTAINING PROTEIN"/>
    <property type="match status" value="1"/>
</dbReference>
<keyword evidence="2" id="KW-0812">Transmembrane</keyword>
<feature type="transmembrane region" description="Helical" evidence="2">
    <location>
        <begin position="98"/>
        <end position="118"/>
    </location>
</feature>
<dbReference type="PANTHER" id="PTHR38848:SF3">
    <property type="entry name" value="G-PROTEIN COUPLED RECEPTORS FAMILY 3 PROFILE DOMAIN-CONTAINING PROTEIN"/>
    <property type="match status" value="1"/>
</dbReference>
<feature type="region of interest" description="Disordered" evidence="1">
    <location>
        <begin position="420"/>
        <end position="475"/>
    </location>
</feature>
<accession>A0AAW0R8R5</accession>
<dbReference type="Proteomes" id="UP001392437">
    <property type="component" value="Unassembled WGS sequence"/>
</dbReference>
<gene>
    <name evidence="3" type="ORF">PG999_002580</name>
</gene>
<feature type="transmembrane region" description="Helical" evidence="2">
    <location>
        <begin position="138"/>
        <end position="156"/>
    </location>
</feature>
<dbReference type="AlphaFoldDB" id="A0AAW0R8R5"/>
<feature type="transmembrane region" description="Helical" evidence="2">
    <location>
        <begin position="34"/>
        <end position="52"/>
    </location>
</feature>
<sequence length="475" mass="50566">MSPHSPSPGSGQRYQASILRRAKRDPGEQRAGQALGLIVSLLAIVVLTAFLNKQSLTGPDPCRTAVFAVLVDSWAFALATIVLQHGTGLSLTDWKSCSAAIVLCLTLYITTKSVCLFLTERAFIVRNGSKRRLESKLYLFNSAGLVLSALLAAGEVERLAYGVSQPNIPSGEREMHHRGTEICACASDLIYLTTLFLIPLRHLNASTGMLRNPANIRLRSIAIRTFIGSCLTATSSIVLVLRRGDPVGHQMRQRNRGGSSCGSDHHHPDTQGHGDRCCCFVSETGPYDAAAGRRRSSSATAAWCCRRPSDGTTIRATSLMMRRDSLASVCNGNQPPPPPLQSHPNSSSSSDYHSAVASAGPIHWDNIFSLFSHEDGQDKQLSPKETVAPGTLEAAPVAAAPATDEGGAPAAAPTIHTTATSVGATEVMPLQRPKPSRALSSIRSIRSVVMGDELSQAEQGQRPGGGEESCEEKGQ</sequence>
<protein>
    <submittedName>
        <fullName evidence="3">Uncharacterized protein</fullName>
    </submittedName>
</protein>
<keyword evidence="2" id="KW-0472">Membrane</keyword>